<comment type="caution">
    <text evidence="1">The sequence shown here is derived from an EMBL/GenBank/DDBJ whole genome shotgun (WGS) entry which is preliminary data.</text>
</comment>
<dbReference type="Proteomes" id="UP001370490">
    <property type="component" value="Unassembled WGS sequence"/>
</dbReference>
<evidence type="ECO:0008006" key="3">
    <source>
        <dbReference type="Google" id="ProtNLM"/>
    </source>
</evidence>
<dbReference type="EMBL" id="JBAMMX010000008">
    <property type="protein sequence ID" value="KAK6934262.1"/>
    <property type="molecule type" value="Genomic_DNA"/>
</dbReference>
<name>A0AAN8ZDY8_9MAGN</name>
<dbReference type="AlphaFoldDB" id="A0AAN8ZDY8"/>
<keyword evidence="2" id="KW-1185">Reference proteome</keyword>
<reference evidence="1 2" key="1">
    <citation type="submission" date="2023-12" db="EMBL/GenBank/DDBJ databases">
        <title>A high-quality genome assembly for Dillenia turbinata (Dilleniales).</title>
        <authorList>
            <person name="Chanderbali A."/>
        </authorList>
    </citation>
    <scope>NUCLEOTIDE SEQUENCE [LARGE SCALE GENOMIC DNA]</scope>
    <source>
        <strain evidence="1">LSX21</strain>
        <tissue evidence="1">Leaf</tissue>
    </source>
</reference>
<organism evidence="1 2">
    <name type="scientific">Dillenia turbinata</name>
    <dbReference type="NCBI Taxonomy" id="194707"/>
    <lineage>
        <taxon>Eukaryota</taxon>
        <taxon>Viridiplantae</taxon>
        <taxon>Streptophyta</taxon>
        <taxon>Embryophyta</taxon>
        <taxon>Tracheophyta</taxon>
        <taxon>Spermatophyta</taxon>
        <taxon>Magnoliopsida</taxon>
        <taxon>eudicotyledons</taxon>
        <taxon>Gunneridae</taxon>
        <taxon>Pentapetalae</taxon>
        <taxon>Dilleniales</taxon>
        <taxon>Dilleniaceae</taxon>
        <taxon>Dillenia</taxon>
    </lineage>
</organism>
<accession>A0AAN8ZDY8</accession>
<protein>
    <recommendedName>
        <fullName evidence="3">Metallothionein</fullName>
    </recommendedName>
</protein>
<proteinExistence type="predicted"/>
<evidence type="ECO:0000313" key="1">
    <source>
        <dbReference type="EMBL" id="KAK6934262.1"/>
    </source>
</evidence>
<evidence type="ECO:0000313" key="2">
    <source>
        <dbReference type="Proteomes" id="UP001370490"/>
    </source>
</evidence>
<sequence length="206" mass="22540">MRTTTIACAPLKHNGAHQSSSMLAQHRLALAHHLHAIPTPFFSLTMSSTCGDCDCTSKDQCVLLKCLMTMGKVELLETTCKRIVYLQKPSDTLWIEQATLSCKSFPRRKEAAMESSSLRKKGTLHLGNSVSTDNIKISSSSVHLYMACRCQLSSQGYLTTWFHLLLPSKDNNHFADTVVAEVLAAEHDGKCKCGASCACTNCTCGH</sequence>
<gene>
    <name evidence="1" type="ORF">RJ641_034417</name>
</gene>